<keyword evidence="6" id="KW-0645">Protease</keyword>
<evidence type="ECO:0000256" key="6">
    <source>
        <dbReference type="ARBA" id="ARBA00022670"/>
    </source>
</evidence>
<gene>
    <name evidence="17" type="primary">mrdA</name>
    <name evidence="17" type="ORF">H8E41_12555</name>
</gene>
<name>A0A8J6TGG4_9BACT</name>
<keyword evidence="11 14" id="KW-1133">Transmembrane helix</keyword>
<dbReference type="GO" id="GO:0005886">
    <property type="term" value="C:plasma membrane"/>
    <property type="evidence" value="ECO:0007669"/>
    <property type="project" value="UniProtKB-SubCell"/>
</dbReference>
<evidence type="ECO:0000256" key="4">
    <source>
        <dbReference type="ARBA" id="ARBA00022519"/>
    </source>
</evidence>
<dbReference type="InterPro" id="IPR012338">
    <property type="entry name" value="Beta-lactam/transpept-like"/>
</dbReference>
<evidence type="ECO:0000256" key="7">
    <source>
        <dbReference type="ARBA" id="ARBA00022692"/>
    </source>
</evidence>
<dbReference type="Proteomes" id="UP000614424">
    <property type="component" value="Unassembled WGS sequence"/>
</dbReference>
<evidence type="ECO:0000256" key="11">
    <source>
        <dbReference type="ARBA" id="ARBA00022989"/>
    </source>
</evidence>
<dbReference type="GO" id="GO:0009252">
    <property type="term" value="P:peptidoglycan biosynthetic process"/>
    <property type="evidence" value="ECO:0007669"/>
    <property type="project" value="UniProtKB-KW"/>
</dbReference>
<evidence type="ECO:0000313" key="18">
    <source>
        <dbReference type="Proteomes" id="UP000614424"/>
    </source>
</evidence>
<evidence type="ECO:0000256" key="12">
    <source>
        <dbReference type="ARBA" id="ARBA00023136"/>
    </source>
</evidence>
<evidence type="ECO:0000313" key="17">
    <source>
        <dbReference type="EMBL" id="MBC8318728.1"/>
    </source>
</evidence>
<keyword evidence="5 17" id="KW-0121">Carboxypeptidase</keyword>
<evidence type="ECO:0000256" key="14">
    <source>
        <dbReference type="SAM" id="Phobius"/>
    </source>
</evidence>
<feature type="transmembrane region" description="Helical" evidence="14">
    <location>
        <begin position="23"/>
        <end position="42"/>
    </location>
</feature>
<comment type="caution">
    <text evidence="17">The sequence shown here is derived from an EMBL/GenBank/DDBJ whole genome shotgun (WGS) entry which is preliminary data.</text>
</comment>
<evidence type="ECO:0000256" key="5">
    <source>
        <dbReference type="ARBA" id="ARBA00022645"/>
    </source>
</evidence>
<evidence type="ECO:0000256" key="1">
    <source>
        <dbReference type="ARBA" id="ARBA00004167"/>
    </source>
</evidence>
<dbReference type="InterPro" id="IPR050515">
    <property type="entry name" value="Beta-lactam/transpept"/>
</dbReference>
<evidence type="ECO:0000256" key="8">
    <source>
        <dbReference type="ARBA" id="ARBA00022801"/>
    </source>
</evidence>
<evidence type="ECO:0000256" key="10">
    <source>
        <dbReference type="ARBA" id="ARBA00022984"/>
    </source>
</evidence>
<keyword evidence="3" id="KW-1003">Cell membrane</keyword>
<keyword evidence="9" id="KW-0133">Cell shape</keyword>
<dbReference type="Gene3D" id="3.40.710.10">
    <property type="entry name" value="DD-peptidase/beta-lactamase superfamily"/>
    <property type="match status" value="1"/>
</dbReference>
<keyword evidence="13" id="KW-0961">Cell wall biogenesis/degradation</keyword>
<dbReference type="Pfam" id="PF03717">
    <property type="entry name" value="PBP_dimer"/>
    <property type="match status" value="1"/>
</dbReference>
<keyword evidence="4" id="KW-0997">Cell inner membrane</keyword>
<evidence type="ECO:0000259" key="16">
    <source>
        <dbReference type="Pfam" id="PF03717"/>
    </source>
</evidence>
<dbReference type="GO" id="GO:0006508">
    <property type="term" value="P:proteolysis"/>
    <property type="evidence" value="ECO:0007669"/>
    <property type="project" value="UniProtKB-KW"/>
</dbReference>
<reference evidence="17 18" key="1">
    <citation type="submission" date="2020-08" db="EMBL/GenBank/DDBJ databases">
        <title>Bridging the membrane lipid divide: bacteria of the FCB group superphylum have the potential to synthesize archaeal ether lipids.</title>
        <authorList>
            <person name="Villanueva L."/>
            <person name="Von Meijenfeldt F.A.B."/>
            <person name="Westbye A.B."/>
            <person name="Yadav S."/>
            <person name="Hopmans E.C."/>
            <person name="Dutilh B.E."/>
            <person name="Sinninghe Damste J.S."/>
        </authorList>
    </citation>
    <scope>NUCLEOTIDE SEQUENCE [LARGE SCALE GENOMIC DNA]</scope>
    <source>
        <strain evidence="17">NIOZ-UU47</strain>
    </source>
</reference>
<evidence type="ECO:0000256" key="2">
    <source>
        <dbReference type="ARBA" id="ARBA00004236"/>
    </source>
</evidence>
<dbReference type="GO" id="GO:0071555">
    <property type="term" value="P:cell wall organization"/>
    <property type="evidence" value="ECO:0007669"/>
    <property type="project" value="UniProtKB-KW"/>
</dbReference>
<dbReference type="GO" id="GO:0009002">
    <property type="term" value="F:serine-type D-Ala-D-Ala carboxypeptidase activity"/>
    <property type="evidence" value="ECO:0007669"/>
    <property type="project" value="UniProtKB-EC"/>
</dbReference>
<dbReference type="AlphaFoldDB" id="A0A8J6TGG4"/>
<dbReference type="FunFam" id="3.40.710.10:FF:000024">
    <property type="entry name" value="Penicillin-binding protein 2"/>
    <property type="match status" value="1"/>
</dbReference>
<dbReference type="InterPro" id="IPR036138">
    <property type="entry name" value="PBP_dimer_sf"/>
</dbReference>
<dbReference type="GO" id="GO:0008360">
    <property type="term" value="P:regulation of cell shape"/>
    <property type="evidence" value="ECO:0007669"/>
    <property type="project" value="UniProtKB-KW"/>
</dbReference>
<dbReference type="SUPFAM" id="SSF56601">
    <property type="entry name" value="beta-lactamase/transpeptidase-like"/>
    <property type="match status" value="1"/>
</dbReference>
<feature type="domain" description="Penicillin-binding protein transpeptidase" evidence="15">
    <location>
        <begin position="269"/>
        <end position="606"/>
    </location>
</feature>
<dbReference type="Pfam" id="PF00905">
    <property type="entry name" value="Transpeptidase"/>
    <property type="match status" value="1"/>
</dbReference>
<dbReference type="NCBIfam" id="TIGR03423">
    <property type="entry name" value="pbp2_mrdA"/>
    <property type="match status" value="1"/>
</dbReference>
<protein>
    <submittedName>
        <fullName evidence="17">Penicillin-binding protein 2</fullName>
        <ecNumber evidence="17">3.4.16.4</ecNumber>
    </submittedName>
</protein>
<dbReference type="Gene3D" id="3.90.1310.10">
    <property type="entry name" value="Penicillin-binding protein 2a (Domain 2)"/>
    <property type="match status" value="1"/>
</dbReference>
<dbReference type="PANTHER" id="PTHR30627:SF2">
    <property type="entry name" value="PEPTIDOGLYCAN D,D-TRANSPEPTIDASE MRDA"/>
    <property type="match status" value="1"/>
</dbReference>
<dbReference type="InterPro" id="IPR017790">
    <property type="entry name" value="Penicillin-binding_protein_2"/>
</dbReference>
<feature type="domain" description="Penicillin-binding protein dimerisation" evidence="16">
    <location>
        <begin position="66"/>
        <end position="233"/>
    </location>
</feature>
<dbReference type="PANTHER" id="PTHR30627">
    <property type="entry name" value="PEPTIDOGLYCAN D,D-TRANSPEPTIDASE"/>
    <property type="match status" value="1"/>
</dbReference>
<comment type="subcellular location">
    <subcellularLocation>
        <location evidence="2">Cell membrane</location>
    </subcellularLocation>
    <subcellularLocation>
        <location evidence="1">Membrane</location>
        <topology evidence="1">Single-pass membrane protein</topology>
    </subcellularLocation>
</comment>
<dbReference type="EC" id="3.4.16.4" evidence="17"/>
<sequence>MRQDTQKLRTVNEEELTALKKRIDLAIGVIILFLAILIARLWNLQILKGPEFATLSENNSVRIRDISAPRGNILDRHGRLIITNRPYFNVVWFKEDAPVPDEVIQKLSPILKEDISTLLTRIREAAGQPRYIPILLKEDIPWSALIYIENHRLDLPGVRVEVVPSRNYKYSNLASHLVGYLGQISKKELQSSQYQQYKGGDQVGKMGVEKRFEETLRGEKGRRYLEVDVHGFEQQQLKHIDPLPGNDIQLTIDVDLQKTAEESMAGKAGTVIAMEVNSGRLLAIASTPELKIDKFIGGIPIDIWQEHLDDPLHPLINKTIQGVYPPGSTYKIVTALAGLSEKVITPKTIFYCSGSYSLHGRRYGCWKSGGHGAIDLKRALAESCDVYFYITGQKLGIDTLAKYAKSMGLGEKTGIPLDHEKSGLVPTSDWKKRQKKESWQEGETLSAAIGQGFNLTTPLQICCLTAATVNGGILYQPQFIESITDPEGSILQQFTPVKTGEVLGSHAYLDIIKKGLIEVVNDKHGTGIKAKLDNIVIGGKTGTAQVVRLSKFKNVPDDEIPYRYRDHAWFTSFAPADNPEIAVTVLVEHGGHGGSVAGPIAKQVLEKYFELKNKQPEQ</sequence>
<keyword evidence="10" id="KW-0573">Peptidoglycan synthesis</keyword>
<evidence type="ECO:0000256" key="3">
    <source>
        <dbReference type="ARBA" id="ARBA00022475"/>
    </source>
</evidence>
<keyword evidence="12 14" id="KW-0472">Membrane</keyword>
<dbReference type="GO" id="GO:0071972">
    <property type="term" value="F:peptidoglycan L,D-transpeptidase activity"/>
    <property type="evidence" value="ECO:0007669"/>
    <property type="project" value="TreeGrafter"/>
</dbReference>
<accession>A0A8J6TGG4</accession>
<dbReference type="SUPFAM" id="SSF56519">
    <property type="entry name" value="Penicillin binding protein dimerisation domain"/>
    <property type="match status" value="1"/>
</dbReference>
<dbReference type="InterPro" id="IPR001460">
    <property type="entry name" value="PCN-bd_Tpept"/>
</dbReference>
<dbReference type="EMBL" id="JACNJZ010000183">
    <property type="protein sequence ID" value="MBC8318728.1"/>
    <property type="molecule type" value="Genomic_DNA"/>
</dbReference>
<evidence type="ECO:0000256" key="13">
    <source>
        <dbReference type="ARBA" id="ARBA00023316"/>
    </source>
</evidence>
<keyword evidence="7 14" id="KW-0812">Transmembrane</keyword>
<dbReference type="InterPro" id="IPR005311">
    <property type="entry name" value="PBP_dimer"/>
</dbReference>
<evidence type="ECO:0000259" key="15">
    <source>
        <dbReference type="Pfam" id="PF00905"/>
    </source>
</evidence>
<evidence type="ECO:0000256" key="9">
    <source>
        <dbReference type="ARBA" id="ARBA00022960"/>
    </source>
</evidence>
<organism evidence="17 18">
    <name type="scientific">Candidatus Desulfobia pelagia</name>
    <dbReference type="NCBI Taxonomy" id="2841692"/>
    <lineage>
        <taxon>Bacteria</taxon>
        <taxon>Pseudomonadati</taxon>
        <taxon>Thermodesulfobacteriota</taxon>
        <taxon>Desulfobulbia</taxon>
        <taxon>Desulfobulbales</taxon>
        <taxon>Desulfobulbaceae</taxon>
        <taxon>Candidatus Desulfobia</taxon>
    </lineage>
</organism>
<dbReference type="GO" id="GO:0008658">
    <property type="term" value="F:penicillin binding"/>
    <property type="evidence" value="ECO:0007669"/>
    <property type="project" value="InterPro"/>
</dbReference>
<proteinExistence type="predicted"/>
<keyword evidence="8 17" id="KW-0378">Hydrolase</keyword>